<evidence type="ECO:0000313" key="2">
    <source>
        <dbReference type="Proteomes" id="UP001143910"/>
    </source>
</evidence>
<reference evidence="1" key="1">
    <citation type="submission" date="2022-08" db="EMBL/GenBank/DDBJ databases">
        <title>Genome Sequence of Lecanicillium fungicola.</title>
        <authorList>
            <person name="Buettner E."/>
        </authorList>
    </citation>
    <scope>NUCLEOTIDE SEQUENCE</scope>
    <source>
        <strain evidence="1">Babe33</strain>
    </source>
</reference>
<accession>A0ACC1NK74</accession>
<comment type="caution">
    <text evidence="1">The sequence shown here is derived from an EMBL/GenBank/DDBJ whole genome shotgun (WGS) entry which is preliminary data.</text>
</comment>
<name>A0ACC1NK74_9HYPO</name>
<protein>
    <submittedName>
        <fullName evidence="1">Uncharacterized protein</fullName>
    </submittedName>
</protein>
<sequence length="448" mass="51909">MAPLPPDPYKILGVAKDAQTSEIRSSYRKLVLKCHPDKVQDPKLKEEKQNEFQRVQQAYELLNDDSERQKYDDKVRLEDLRRQMKEKQSTSSPKPSPKYSAEFEIRTPEMRSSGFKASPSPGKTHVFARYEDDYGLRDGRFESKTRSSSKRDTSFSERYSKRELEREKEREREREKDKDKDRERDRRRKEDDARRAAKISKETLKAEKKRQEKQRDRDIKRDAEDKLRQRFAKVSMESYDDEPSKSDRKRSTRKADDKAGRSSPRDEKPSLSSRPPLAASNFIPYTANDRIKFERAATYVDASRAPPAPLYRSSSYSGRSPYIPAAPSPPPTKKAFVMDDTDSDDNVRRSRAPSRRGSGDAARLSRERSYRKGSNEVLEDHFHSQTPTNIRLAAMPNYLSEWTKAGFEESMFLGAQVAARIAFCLHSNMDAQAVEAQRMMSLSRVDYK</sequence>
<keyword evidence="2" id="KW-1185">Reference proteome</keyword>
<gene>
    <name evidence="1" type="ORF">NQ176_g3365</name>
</gene>
<evidence type="ECO:0000313" key="1">
    <source>
        <dbReference type="EMBL" id="KAJ2979261.1"/>
    </source>
</evidence>
<dbReference type="Proteomes" id="UP001143910">
    <property type="component" value="Unassembled WGS sequence"/>
</dbReference>
<dbReference type="EMBL" id="JANJQO010000300">
    <property type="protein sequence ID" value="KAJ2979261.1"/>
    <property type="molecule type" value="Genomic_DNA"/>
</dbReference>
<organism evidence="1 2">
    <name type="scientific">Zarea fungicola</name>
    <dbReference type="NCBI Taxonomy" id="93591"/>
    <lineage>
        <taxon>Eukaryota</taxon>
        <taxon>Fungi</taxon>
        <taxon>Dikarya</taxon>
        <taxon>Ascomycota</taxon>
        <taxon>Pezizomycotina</taxon>
        <taxon>Sordariomycetes</taxon>
        <taxon>Hypocreomycetidae</taxon>
        <taxon>Hypocreales</taxon>
        <taxon>Cordycipitaceae</taxon>
        <taxon>Zarea</taxon>
    </lineage>
</organism>
<proteinExistence type="predicted"/>